<feature type="domain" description="G-protein coupled receptors family 1 profile" evidence="12">
    <location>
        <begin position="558"/>
        <end position="805"/>
    </location>
</feature>
<evidence type="ECO:0000256" key="10">
    <source>
        <dbReference type="SAM" id="MobiDB-lite"/>
    </source>
</evidence>
<keyword evidence="4 8" id="KW-0812">Transmembrane</keyword>
<evidence type="ECO:0000256" key="1">
    <source>
        <dbReference type="ARBA" id="ARBA00004651"/>
    </source>
</evidence>
<feature type="coiled-coil region" evidence="9">
    <location>
        <begin position="98"/>
        <end position="165"/>
    </location>
</feature>
<dbReference type="PROSITE" id="PS50262">
    <property type="entry name" value="G_PROTEIN_RECEP_F1_2"/>
    <property type="match status" value="1"/>
</dbReference>
<dbReference type="CDD" id="cd14993">
    <property type="entry name" value="7tmA_CCKR-like"/>
    <property type="match status" value="1"/>
</dbReference>
<keyword evidence="3" id="KW-1003">Cell membrane</keyword>
<keyword evidence="8" id="KW-0297">G-protein coupled receptor</keyword>
<feature type="transmembrane region" description="Helical" evidence="11">
    <location>
        <begin position="602"/>
        <end position="620"/>
    </location>
</feature>
<dbReference type="EMBL" id="CAXLJM020000043">
    <property type="protein sequence ID" value="CAL8110105.1"/>
    <property type="molecule type" value="Genomic_DNA"/>
</dbReference>
<evidence type="ECO:0000313" key="14">
    <source>
        <dbReference type="Proteomes" id="UP001642540"/>
    </source>
</evidence>
<dbReference type="InterPro" id="IPR000276">
    <property type="entry name" value="GPCR_Rhodpsn"/>
</dbReference>
<evidence type="ECO:0000256" key="2">
    <source>
        <dbReference type="ARBA" id="ARBA00010663"/>
    </source>
</evidence>
<dbReference type="PANTHER" id="PTHR24241:SF76">
    <property type="entry name" value="NEUROPEPTIDE SIFAMIDE RECEPTOR"/>
    <property type="match status" value="1"/>
</dbReference>
<keyword evidence="9" id="KW-0175">Coiled coil</keyword>
<reference evidence="13 14" key="1">
    <citation type="submission" date="2024-08" db="EMBL/GenBank/DDBJ databases">
        <authorList>
            <person name="Cucini C."/>
            <person name="Frati F."/>
        </authorList>
    </citation>
    <scope>NUCLEOTIDE SEQUENCE [LARGE SCALE GENOMIC DNA]</scope>
</reference>
<sequence length="865" mass="100427">MWMNTRGIRQNAGVSWNAEDSTLQKSSNGGLQQSLVVKNKRETVCENSDRPTRPSFLYPYWDLTLKMNAASKDISSTPSEKSSKVAQKTRRSQRVRNAIEKENQLARLKEENRRRKKELEMEFENHMEMLRLKDEADRLEFERNMEELDKKIADALRKREIRRQKKIFEETACMIDHHAAPEEGVNAPAICQPLVNEPKFLQNIKITRTDQDDEKKTDEPIEDPIEEQNPCIVRNPEEVYLSQEENILCHDEKLKNGAIMPLQSMEGAGEVDKGLKMSVQGRFAQEKKKPHRRKIDFNRKKWKEDLPKLRFLWRGEDGSRSTEMRSWIYFEMSINVQRNIPWRPRRWTEDLRSDDAGAVVVRKYEETEDNCNSMIPCSDVMDRMVQMEDFSSDSELKMKNGFRSSPDVLKVEGSVKVPGLASKELRARKKITEVGRIAVMNSPVISSDSRRQLTSNKMKEAVNKIRTDSDVTFSVKTMRMKTLLVMWSQDVTHRMAEKRLSILEQIGCIRNVQAPGKSGPLIKSNEDVGLPVFCDENKQPWSLPENCRITGRGDEVMVNIVIKFTVYCSLLFVLLFCLLPNLVSNIFIPWVLGWFLCKTVPYIQGVSVCASIYFLVAISVERCISIQWPLNYQITKERAKLVILAIWMWSCIVALPWSIFFQSGAFDPDNPSLEFCIEIWPDSYEHWSTYYFLFGNFFICYVFPLTIILVCYLTIWFRVYRRPVPSDSYHKAMEIIHQRSKTAVIKMLIVVVLIFALSWLPLYAIIIRVKFGSEPSELETLVISIVYPVAQWLGCFNSCINPIIYSFLNTKFRRAFLSIIVGEEKKNKIKIKHKSPTVNILLKRFSTYRVKTTKTNIDEDSSDSI</sequence>
<protein>
    <recommendedName>
        <fullName evidence="12">G-protein coupled receptors family 1 profile domain-containing protein</fullName>
    </recommendedName>
</protein>
<dbReference type="PANTHER" id="PTHR24241">
    <property type="entry name" value="NEUROPEPTIDE RECEPTOR-RELATED G-PROTEIN COUPLED RECEPTOR"/>
    <property type="match status" value="1"/>
</dbReference>
<dbReference type="Gene3D" id="1.20.1070.10">
    <property type="entry name" value="Rhodopsin 7-helix transmembrane proteins"/>
    <property type="match status" value="1"/>
</dbReference>
<name>A0ABP1QUW8_9HEXA</name>
<comment type="similarity">
    <text evidence="2 8">Belongs to the G-protein coupled receptor 1 family.</text>
</comment>
<dbReference type="SUPFAM" id="SSF81321">
    <property type="entry name" value="Family A G protein-coupled receptor-like"/>
    <property type="match status" value="1"/>
</dbReference>
<keyword evidence="14" id="KW-1185">Reference proteome</keyword>
<dbReference type="InterPro" id="IPR017452">
    <property type="entry name" value="GPCR_Rhodpsn_7TM"/>
</dbReference>
<feature type="transmembrane region" description="Helical" evidence="11">
    <location>
        <begin position="743"/>
        <end position="765"/>
    </location>
</feature>
<dbReference type="Pfam" id="PF00001">
    <property type="entry name" value="7tm_1"/>
    <property type="match status" value="1"/>
</dbReference>
<feature type="region of interest" description="Disordered" evidence="10">
    <location>
        <begin position="72"/>
        <end position="93"/>
    </location>
</feature>
<comment type="subcellular location">
    <subcellularLocation>
        <location evidence="1">Cell membrane</location>
        <topology evidence="1">Multi-pass membrane protein</topology>
    </subcellularLocation>
</comment>
<feature type="transmembrane region" description="Helical" evidence="11">
    <location>
        <begin position="570"/>
        <end position="596"/>
    </location>
</feature>
<evidence type="ECO:0000256" key="3">
    <source>
        <dbReference type="ARBA" id="ARBA00022475"/>
    </source>
</evidence>
<dbReference type="Proteomes" id="UP001642540">
    <property type="component" value="Unassembled WGS sequence"/>
</dbReference>
<feature type="transmembrane region" description="Helical" evidence="11">
    <location>
        <begin position="690"/>
        <end position="715"/>
    </location>
</feature>
<feature type="transmembrane region" description="Helical" evidence="11">
    <location>
        <begin position="785"/>
        <end position="808"/>
    </location>
</feature>
<organism evidence="13 14">
    <name type="scientific">Orchesella dallaii</name>
    <dbReference type="NCBI Taxonomy" id="48710"/>
    <lineage>
        <taxon>Eukaryota</taxon>
        <taxon>Metazoa</taxon>
        <taxon>Ecdysozoa</taxon>
        <taxon>Arthropoda</taxon>
        <taxon>Hexapoda</taxon>
        <taxon>Collembola</taxon>
        <taxon>Entomobryomorpha</taxon>
        <taxon>Entomobryoidea</taxon>
        <taxon>Orchesellidae</taxon>
        <taxon>Orchesellinae</taxon>
        <taxon>Orchesella</taxon>
    </lineage>
</organism>
<keyword evidence="6 11" id="KW-0472">Membrane</keyword>
<keyword evidence="7 8" id="KW-0675">Receptor</keyword>
<evidence type="ECO:0000256" key="8">
    <source>
        <dbReference type="RuleBase" id="RU000688"/>
    </source>
</evidence>
<evidence type="ECO:0000256" key="6">
    <source>
        <dbReference type="ARBA" id="ARBA00023136"/>
    </source>
</evidence>
<evidence type="ECO:0000256" key="11">
    <source>
        <dbReference type="SAM" id="Phobius"/>
    </source>
</evidence>
<evidence type="ECO:0000313" key="13">
    <source>
        <dbReference type="EMBL" id="CAL8110105.1"/>
    </source>
</evidence>
<evidence type="ECO:0000259" key="12">
    <source>
        <dbReference type="PROSITE" id="PS50262"/>
    </source>
</evidence>
<gene>
    <name evidence="13" type="ORF">ODALV1_LOCUS13982</name>
</gene>
<keyword evidence="8" id="KW-0807">Transducer</keyword>
<dbReference type="PRINTS" id="PR00237">
    <property type="entry name" value="GPCRRHODOPSN"/>
</dbReference>
<keyword evidence="5 11" id="KW-1133">Transmembrane helix</keyword>
<feature type="transmembrane region" description="Helical" evidence="11">
    <location>
        <begin position="641"/>
        <end position="661"/>
    </location>
</feature>
<evidence type="ECO:0000256" key="9">
    <source>
        <dbReference type="SAM" id="Coils"/>
    </source>
</evidence>
<feature type="compositionally biased region" description="Polar residues" evidence="10">
    <location>
        <begin position="73"/>
        <end position="86"/>
    </location>
</feature>
<accession>A0ABP1QUW8</accession>
<dbReference type="PROSITE" id="PS00237">
    <property type="entry name" value="G_PROTEIN_RECEP_F1_1"/>
    <property type="match status" value="1"/>
</dbReference>
<comment type="caution">
    <text evidence="13">The sequence shown here is derived from an EMBL/GenBank/DDBJ whole genome shotgun (WGS) entry which is preliminary data.</text>
</comment>
<evidence type="ECO:0000256" key="5">
    <source>
        <dbReference type="ARBA" id="ARBA00022989"/>
    </source>
</evidence>
<evidence type="ECO:0000256" key="7">
    <source>
        <dbReference type="ARBA" id="ARBA00023170"/>
    </source>
</evidence>
<evidence type="ECO:0000256" key="4">
    <source>
        <dbReference type="ARBA" id="ARBA00022692"/>
    </source>
</evidence>
<proteinExistence type="inferred from homology"/>